<name>A0ABQ8TJX9_PERAM</name>
<keyword evidence="2" id="KW-1185">Reference proteome</keyword>
<evidence type="ECO:0000313" key="1">
    <source>
        <dbReference type="EMBL" id="KAJ4446272.1"/>
    </source>
</evidence>
<dbReference type="Proteomes" id="UP001148838">
    <property type="component" value="Unassembled WGS sequence"/>
</dbReference>
<sequence length="322" mass="36879">MMKWRNGDGIWGNGRTPTTTLSATSVTMKNPRPELTLAACVTGRNSDHSAIAGVITLELRKILVKCFVWTVALYGTGTWTLRRSEEIRLEEFEMWIWIRMERVKWKDGGLGEDDDKGEEETRGNPVPARSLLLSNSTKEAARLNVPIRRAHHYQQRHYDPKTDLSLLHSICRAWLPKQRGKLESIGQSGMLDTLYFNVLPRHLWAPHSARSQFPSLTSSRMWCPQVARGAHWVELRASLRTSHQIAFLCTRDEMSYVTIALDSTTIHHIKIVTALPVGGTGPVPLQPRPETQCRRRKQGRLRITWKEEITKAMEIRNRDDNQ</sequence>
<accession>A0ABQ8TJX9</accession>
<proteinExistence type="predicted"/>
<comment type="caution">
    <text evidence="1">The sequence shown here is derived from an EMBL/GenBank/DDBJ whole genome shotgun (WGS) entry which is preliminary data.</text>
</comment>
<protein>
    <submittedName>
        <fullName evidence="1">Uncharacterized protein</fullName>
    </submittedName>
</protein>
<dbReference type="EMBL" id="JAJSOF020000009">
    <property type="protein sequence ID" value="KAJ4446272.1"/>
    <property type="molecule type" value="Genomic_DNA"/>
</dbReference>
<evidence type="ECO:0000313" key="2">
    <source>
        <dbReference type="Proteomes" id="UP001148838"/>
    </source>
</evidence>
<organism evidence="1 2">
    <name type="scientific">Periplaneta americana</name>
    <name type="common">American cockroach</name>
    <name type="synonym">Blatta americana</name>
    <dbReference type="NCBI Taxonomy" id="6978"/>
    <lineage>
        <taxon>Eukaryota</taxon>
        <taxon>Metazoa</taxon>
        <taxon>Ecdysozoa</taxon>
        <taxon>Arthropoda</taxon>
        <taxon>Hexapoda</taxon>
        <taxon>Insecta</taxon>
        <taxon>Pterygota</taxon>
        <taxon>Neoptera</taxon>
        <taxon>Polyneoptera</taxon>
        <taxon>Dictyoptera</taxon>
        <taxon>Blattodea</taxon>
        <taxon>Blattoidea</taxon>
        <taxon>Blattidae</taxon>
        <taxon>Blattinae</taxon>
        <taxon>Periplaneta</taxon>
    </lineage>
</organism>
<reference evidence="1 2" key="1">
    <citation type="journal article" date="2022" name="Allergy">
        <title>Genome assembly and annotation of Periplaneta americana reveal a comprehensive cockroach allergen profile.</title>
        <authorList>
            <person name="Wang L."/>
            <person name="Xiong Q."/>
            <person name="Saelim N."/>
            <person name="Wang L."/>
            <person name="Nong W."/>
            <person name="Wan A.T."/>
            <person name="Shi M."/>
            <person name="Liu X."/>
            <person name="Cao Q."/>
            <person name="Hui J.H.L."/>
            <person name="Sookrung N."/>
            <person name="Leung T.F."/>
            <person name="Tungtrongchitr A."/>
            <person name="Tsui S.K.W."/>
        </authorList>
    </citation>
    <scope>NUCLEOTIDE SEQUENCE [LARGE SCALE GENOMIC DNA]</scope>
    <source>
        <strain evidence="1">PWHHKU_190912</strain>
    </source>
</reference>
<gene>
    <name evidence="1" type="ORF">ANN_12966</name>
</gene>